<sequence length="104" mass="11148">MYAWIWRHIPFKQWQLKSLVSVVLIGAVGALLWYQIFPAVEPILPFDDVQVETTDPAGGQMEPPSTAPSTAPSSGPSKLPSSGPSKLPSKLPTKTPSAPQVLPS</sequence>
<dbReference type="RefSeq" id="WP_203849387.1">
    <property type="nucleotide sequence ID" value="NZ_BAAAVW010000019.1"/>
</dbReference>
<dbReference type="Proteomes" id="UP000660611">
    <property type="component" value="Unassembled WGS sequence"/>
</dbReference>
<dbReference type="AlphaFoldDB" id="A0A919U9M1"/>
<reference evidence="3" key="1">
    <citation type="submission" date="2021-01" db="EMBL/GenBank/DDBJ databases">
        <title>Whole genome shotgun sequence of Dactylosporangium siamense NBRC 106093.</title>
        <authorList>
            <person name="Komaki H."/>
            <person name="Tamura T."/>
        </authorList>
    </citation>
    <scope>NUCLEOTIDE SEQUENCE</scope>
    <source>
        <strain evidence="3">NBRC 106093</strain>
    </source>
</reference>
<dbReference type="EMBL" id="BONQ01000084">
    <property type="protein sequence ID" value="GIG47664.1"/>
    <property type="molecule type" value="Genomic_DNA"/>
</dbReference>
<accession>A0A919U9M1</accession>
<keyword evidence="2" id="KW-0472">Membrane</keyword>
<keyword evidence="2" id="KW-1133">Transmembrane helix</keyword>
<evidence type="ECO:0000256" key="2">
    <source>
        <dbReference type="SAM" id="Phobius"/>
    </source>
</evidence>
<evidence type="ECO:0000256" key="1">
    <source>
        <dbReference type="SAM" id="MobiDB-lite"/>
    </source>
</evidence>
<gene>
    <name evidence="3" type="ORF">Dsi01nite_057050</name>
</gene>
<protein>
    <submittedName>
        <fullName evidence="3">Uncharacterized protein</fullName>
    </submittedName>
</protein>
<feature type="compositionally biased region" description="Low complexity" evidence="1">
    <location>
        <begin position="63"/>
        <end position="97"/>
    </location>
</feature>
<name>A0A919U9M1_9ACTN</name>
<comment type="caution">
    <text evidence="3">The sequence shown here is derived from an EMBL/GenBank/DDBJ whole genome shotgun (WGS) entry which is preliminary data.</text>
</comment>
<organism evidence="3 4">
    <name type="scientific">Dactylosporangium siamense</name>
    <dbReference type="NCBI Taxonomy" id="685454"/>
    <lineage>
        <taxon>Bacteria</taxon>
        <taxon>Bacillati</taxon>
        <taxon>Actinomycetota</taxon>
        <taxon>Actinomycetes</taxon>
        <taxon>Micromonosporales</taxon>
        <taxon>Micromonosporaceae</taxon>
        <taxon>Dactylosporangium</taxon>
    </lineage>
</organism>
<evidence type="ECO:0000313" key="3">
    <source>
        <dbReference type="EMBL" id="GIG47664.1"/>
    </source>
</evidence>
<feature type="region of interest" description="Disordered" evidence="1">
    <location>
        <begin position="51"/>
        <end position="104"/>
    </location>
</feature>
<feature type="transmembrane region" description="Helical" evidence="2">
    <location>
        <begin position="16"/>
        <end position="36"/>
    </location>
</feature>
<keyword evidence="4" id="KW-1185">Reference proteome</keyword>
<proteinExistence type="predicted"/>
<evidence type="ECO:0000313" key="4">
    <source>
        <dbReference type="Proteomes" id="UP000660611"/>
    </source>
</evidence>
<keyword evidence="2" id="KW-0812">Transmembrane</keyword>